<dbReference type="PANTHER" id="PTHR30204">
    <property type="entry name" value="REDOX-CYCLING DRUG-SENSING TRANSCRIPTIONAL ACTIVATOR SOXR"/>
    <property type="match status" value="1"/>
</dbReference>
<evidence type="ECO:0000256" key="1">
    <source>
        <dbReference type="ARBA" id="ARBA00023125"/>
    </source>
</evidence>
<organism evidence="3 4">
    <name type="scientific">Paenibacillus terricola</name>
    <dbReference type="NCBI Taxonomy" id="2763503"/>
    <lineage>
        <taxon>Bacteria</taxon>
        <taxon>Bacillati</taxon>
        <taxon>Bacillota</taxon>
        <taxon>Bacilli</taxon>
        <taxon>Bacillales</taxon>
        <taxon>Paenibacillaceae</taxon>
        <taxon>Paenibacillus</taxon>
    </lineage>
</organism>
<dbReference type="Pfam" id="PF13411">
    <property type="entry name" value="MerR_1"/>
    <property type="match status" value="1"/>
</dbReference>
<dbReference type="RefSeq" id="WP_191206371.1">
    <property type="nucleotide sequence ID" value="NZ_JACXZA010000007.1"/>
</dbReference>
<keyword evidence="4" id="KW-1185">Reference proteome</keyword>
<name>A0ABR8N1N7_9BACL</name>
<keyword evidence="1" id="KW-0238">DNA-binding</keyword>
<dbReference type="SMART" id="SM00422">
    <property type="entry name" value="HTH_MERR"/>
    <property type="match status" value="1"/>
</dbReference>
<evidence type="ECO:0000259" key="2">
    <source>
        <dbReference type="PROSITE" id="PS50937"/>
    </source>
</evidence>
<proteinExistence type="predicted"/>
<dbReference type="PROSITE" id="PS50937">
    <property type="entry name" value="HTH_MERR_2"/>
    <property type="match status" value="1"/>
</dbReference>
<dbReference type="InterPro" id="IPR047057">
    <property type="entry name" value="MerR_fam"/>
</dbReference>
<evidence type="ECO:0000313" key="3">
    <source>
        <dbReference type="EMBL" id="MBD3922088.1"/>
    </source>
</evidence>
<protein>
    <submittedName>
        <fullName evidence="3">MerR family transcriptional regulator</fullName>
    </submittedName>
</protein>
<sequence>MYAIGEVSRMTGIPASTLRYYESISLLPEPQRADGSQARRYTDSDLKIIAFIDGLKKTGMRLEDIALFAEDGCLLTRQELPDTWTAQILSKRVDLLTKHINHLQEQIAHLQCVERIAAERRAIYADRLSSLPPSGLNGER</sequence>
<feature type="domain" description="HTH merR-type" evidence="2">
    <location>
        <begin position="1"/>
        <end position="71"/>
    </location>
</feature>
<reference evidence="3 4" key="1">
    <citation type="submission" date="2020-09" db="EMBL/GenBank/DDBJ databases">
        <title>Paenibacillus sp. strain PR3 16S rRNA gene Genome sequencing and assembly.</title>
        <authorList>
            <person name="Kim J."/>
        </authorList>
    </citation>
    <scope>NUCLEOTIDE SEQUENCE [LARGE SCALE GENOMIC DNA]</scope>
    <source>
        <strain evidence="3 4">PR3</strain>
    </source>
</reference>
<dbReference type="InterPro" id="IPR000551">
    <property type="entry name" value="MerR-type_HTH_dom"/>
</dbReference>
<gene>
    <name evidence="3" type="ORF">H8B09_25220</name>
</gene>
<dbReference type="InterPro" id="IPR009061">
    <property type="entry name" value="DNA-bd_dom_put_sf"/>
</dbReference>
<dbReference type="PANTHER" id="PTHR30204:SF83">
    <property type="entry name" value="TRANSCRIPTIONAL REGULATOR, MERR FAMILY"/>
    <property type="match status" value="1"/>
</dbReference>
<dbReference type="Proteomes" id="UP000609346">
    <property type="component" value="Unassembled WGS sequence"/>
</dbReference>
<comment type="caution">
    <text evidence="3">The sequence shown here is derived from an EMBL/GenBank/DDBJ whole genome shotgun (WGS) entry which is preliminary data.</text>
</comment>
<dbReference type="Gene3D" id="1.10.1660.10">
    <property type="match status" value="1"/>
</dbReference>
<dbReference type="EMBL" id="JACXZA010000007">
    <property type="protein sequence ID" value="MBD3922088.1"/>
    <property type="molecule type" value="Genomic_DNA"/>
</dbReference>
<evidence type="ECO:0000313" key="4">
    <source>
        <dbReference type="Proteomes" id="UP000609346"/>
    </source>
</evidence>
<accession>A0ABR8N1N7</accession>
<dbReference type="SUPFAM" id="SSF46955">
    <property type="entry name" value="Putative DNA-binding domain"/>
    <property type="match status" value="1"/>
</dbReference>